<dbReference type="Proteomes" id="UP000199095">
    <property type="component" value="Unassembled WGS sequence"/>
</dbReference>
<gene>
    <name evidence="1" type="ORF">SAMN05421676_103124</name>
</gene>
<keyword evidence="2" id="KW-1185">Reference proteome</keyword>
<dbReference type="AlphaFoldDB" id="A0A1I0CE30"/>
<accession>A0A1I0CE30</accession>
<reference evidence="2" key="1">
    <citation type="submission" date="2016-10" db="EMBL/GenBank/DDBJ databases">
        <authorList>
            <person name="Varghese N."/>
            <person name="Submissions S."/>
        </authorList>
    </citation>
    <scope>NUCLEOTIDE SEQUENCE [LARGE SCALE GENOMIC DNA]</scope>
    <source>
        <strain evidence="2">CGMCC 1.3566</strain>
    </source>
</reference>
<proteinExistence type="predicted"/>
<sequence>MNRQLADYAFNFIVNYTLNQANTNQPASQIYQQFQRGTVGFFVVYTIERTTKCHESKFNTRD</sequence>
<evidence type="ECO:0000313" key="2">
    <source>
        <dbReference type="Proteomes" id="UP000199095"/>
    </source>
</evidence>
<protein>
    <submittedName>
        <fullName evidence="1">Uncharacterized protein</fullName>
    </submittedName>
</protein>
<name>A0A1I0CE30_9BACI</name>
<evidence type="ECO:0000313" key="1">
    <source>
        <dbReference type="EMBL" id="SET17358.1"/>
    </source>
</evidence>
<organism evidence="1 2">
    <name type="scientific">Salinibacillus kushneri</name>
    <dbReference type="NCBI Taxonomy" id="237682"/>
    <lineage>
        <taxon>Bacteria</taxon>
        <taxon>Bacillati</taxon>
        <taxon>Bacillota</taxon>
        <taxon>Bacilli</taxon>
        <taxon>Bacillales</taxon>
        <taxon>Bacillaceae</taxon>
        <taxon>Salinibacillus</taxon>
    </lineage>
</organism>
<dbReference type="STRING" id="237682.SAMN05421676_103124"/>
<dbReference type="RefSeq" id="WP_177167195.1">
    <property type="nucleotide sequence ID" value="NZ_FOHJ01000003.1"/>
</dbReference>
<dbReference type="EMBL" id="FOHJ01000003">
    <property type="protein sequence ID" value="SET17358.1"/>
    <property type="molecule type" value="Genomic_DNA"/>
</dbReference>